<evidence type="ECO:0000313" key="16">
    <source>
        <dbReference type="Proteomes" id="UP000515146"/>
    </source>
</evidence>
<dbReference type="KEGG" id="dpte:113788654"/>
<evidence type="ECO:0000256" key="8">
    <source>
        <dbReference type="ARBA" id="ARBA00022980"/>
    </source>
</evidence>
<dbReference type="PANTHER" id="PTHR10744">
    <property type="entry name" value="40S RIBOSOMAL PROTEIN S11 FAMILY MEMBER"/>
    <property type="match status" value="1"/>
</dbReference>
<comment type="similarity">
    <text evidence="2">Belongs to the universal ribosomal protein uS17 family.</text>
</comment>
<dbReference type="OrthoDB" id="10254436at2759"/>
<evidence type="ECO:0000256" key="6">
    <source>
        <dbReference type="ARBA" id="ARBA00022884"/>
    </source>
</evidence>
<evidence type="ECO:0000259" key="15">
    <source>
        <dbReference type="Pfam" id="PF16205"/>
    </source>
</evidence>
<dbReference type="NCBIfam" id="TIGR03630">
    <property type="entry name" value="uS17_arch"/>
    <property type="match status" value="1"/>
</dbReference>
<keyword evidence="6" id="KW-0694">RNA-binding</keyword>
<accession>A0A6P6XK67</accession>
<keyword evidence="5" id="KW-0597">Phosphoprotein</keyword>
<feature type="domain" description="Small ribosomal subunit protein uS17 N-terminal" evidence="15">
    <location>
        <begin position="10"/>
        <end position="78"/>
    </location>
</feature>
<dbReference type="OMA" id="TECLTIF"/>
<name>A0A6P6XK67_DERPT</name>
<keyword evidence="12" id="KW-0449">Lipoprotein</keyword>
<comment type="subcellular location">
    <subcellularLocation>
        <location evidence="1">Cytoplasm</location>
    </subcellularLocation>
</comment>
<dbReference type="Pfam" id="PF00366">
    <property type="entry name" value="Ribosomal_S17"/>
    <property type="match status" value="1"/>
</dbReference>
<dbReference type="PANTHER" id="PTHR10744:SF9">
    <property type="entry name" value="40S RIBOSOMAL PROTEIN S11-RELATED"/>
    <property type="match status" value="1"/>
</dbReference>
<dbReference type="GO" id="GO:0003735">
    <property type="term" value="F:structural constituent of ribosome"/>
    <property type="evidence" value="ECO:0007669"/>
    <property type="project" value="InterPro"/>
</dbReference>
<evidence type="ECO:0000256" key="5">
    <source>
        <dbReference type="ARBA" id="ARBA00022553"/>
    </source>
</evidence>
<dbReference type="InterPro" id="IPR012340">
    <property type="entry name" value="NA-bd_OB-fold"/>
</dbReference>
<proteinExistence type="inferred from homology"/>
<protein>
    <recommendedName>
        <fullName evidence="13">Small ribosomal subunit protein uS17</fullName>
    </recommendedName>
    <alternativeName>
        <fullName evidence="14">40S ribosomal protein S11</fullName>
    </alternativeName>
</protein>
<keyword evidence="9" id="KW-0007">Acetylation</keyword>
<dbReference type="Proteomes" id="UP000515146">
    <property type="component" value="Unplaced"/>
</dbReference>
<dbReference type="GO" id="GO:0003723">
    <property type="term" value="F:RNA binding"/>
    <property type="evidence" value="ECO:0007669"/>
    <property type="project" value="UniProtKB-KW"/>
</dbReference>
<keyword evidence="10" id="KW-0564">Palmitate</keyword>
<evidence type="ECO:0000256" key="11">
    <source>
        <dbReference type="ARBA" id="ARBA00023274"/>
    </source>
</evidence>
<gene>
    <name evidence="17" type="primary">LOC113788654</name>
</gene>
<dbReference type="AlphaFoldDB" id="A0A6P6XK67"/>
<evidence type="ECO:0000313" key="17">
    <source>
        <dbReference type="RefSeq" id="XP_027193920.1"/>
    </source>
</evidence>
<evidence type="ECO:0000256" key="4">
    <source>
        <dbReference type="ARBA" id="ARBA00022490"/>
    </source>
</evidence>
<evidence type="ECO:0000256" key="9">
    <source>
        <dbReference type="ARBA" id="ARBA00022990"/>
    </source>
</evidence>
<evidence type="ECO:0000256" key="1">
    <source>
        <dbReference type="ARBA" id="ARBA00004496"/>
    </source>
</evidence>
<dbReference type="InterPro" id="IPR028333">
    <property type="entry name" value="Ribosomal_uS17_arc/euk"/>
</dbReference>
<evidence type="ECO:0000256" key="14">
    <source>
        <dbReference type="ARBA" id="ARBA00035471"/>
    </source>
</evidence>
<dbReference type="InterPro" id="IPR032440">
    <property type="entry name" value="Ribosomal_uS17_N"/>
</dbReference>
<dbReference type="GO" id="GO:0022627">
    <property type="term" value="C:cytosolic small ribosomal subunit"/>
    <property type="evidence" value="ECO:0007669"/>
    <property type="project" value="TreeGrafter"/>
</dbReference>
<dbReference type="InterPro" id="IPR000266">
    <property type="entry name" value="Ribosomal_uS17"/>
</dbReference>
<keyword evidence="8" id="KW-0689">Ribosomal protein</keyword>
<dbReference type="RefSeq" id="XP_027193920.1">
    <property type="nucleotide sequence ID" value="XM_027338119.1"/>
</dbReference>
<keyword evidence="3" id="KW-0488">Methylation</keyword>
<keyword evidence="4" id="KW-0963">Cytoplasm</keyword>
<evidence type="ECO:0000256" key="13">
    <source>
        <dbReference type="ARBA" id="ARBA00035164"/>
    </source>
</evidence>
<evidence type="ECO:0000256" key="3">
    <source>
        <dbReference type="ARBA" id="ARBA00022481"/>
    </source>
</evidence>
<evidence type="ECO:0000256" key="2">
    <source>
        <dbReference type="ARBA" id="ARBA00010254"/>
    </source>
</evidence>
<dbReference type="Pfam" id="PF16205">
    <property type="entry name" value="Ribosomal_S17_N"/>
    <property type="match status" value="1"/>
</dbReference>
<evidence type="ECO:0000256" key="10">
    <source>
        <dbReference type="ARBA" id="ARBA00023139"/>
    </source>
</evidence>
<dbReference type="PRINTS" id="PR00973">
    <property type="entry name" value="RIBOSOMALS17"/>
</dbReference>
<dbReference type="GO" id="GO:0006412">
    <property type="term" value="P:translation"/>
    <property type="evidence" value="ECO:0007669"/>
    <property type="project" value="InterPro"/>
</dbReference>
<evidence type="ECO:0000256" key="7">
    <source>
        <dbReference type="ARBA" id="ARBA00022934"/>
    </source>
</evidence>
<dbReference type="FunFam" id="2.40.50.1000:FF:000008">
    <property type="entry name" value="40S ribosomal protein S11"/>
    <property type="match status" value="1"/>
</dbReference>
<keyword evidence="7" id="KW-0164">Citrullination</keyword>
<sequence>MVHIEAQEHQVERAYQKQKGVTTLSRKALINSKNIHGKVRWVKQVGFGFKTPFAAIEGRYIDNKCPFTGDVSIRGRILKGMVVSMKMKKTIIIRRHYLHYIPKYKRFEKRHKNLAVHCSPAFELKVGDIVTVGECRPLAKTVCFNVLHVEPKQIFGNPKKQFCLF</sequence>
<organism evidence="16 17">
    <name type="scientific">Dermatophagoides pteronyssinus</name>
    <name type="common">European house dust mite</name>
    <dbReference type="NCBI Taxonomy" id="6956"/>
    <lineage>
        <taxon>Eukaryota</taxon>
        <taxon>Metazoa</taxon>
        <taxon>Ecdysozoa</taxon>
        <taxon>Arthropoda</taxon>
        <taxon>Chelicerata</taxon>
        <taxon>Arachnida</taxon>
        <taxon>Acari</taxon>
        <taxon>Acariformes</taxon>
        <taxon>Sarcoptiformes</taxon>
        <taxon>Astigmata</taxon>
        <taxon>Psoroptidia</taxon>
        <taxon>Analgoidea</taxon>
        <taxon>Pyroglyphidae</taxon>
        <taxon>Dermatophagoidinae</taxon>
        <taxon>Dermatophagoides</taxon>
    </lineage>
</organism>
<dbReference type="SUPFAM" id="SSF50249">
    <property type="entry name" value="Nucleic acid-binding proteins"/>
    <property type="match status" value="1"/>
</dbReference>
<dbReference type="CDD" id="cd00364">
    <property type="entry name" value="Ribosomal_uS17"/>
    <property type="match status" value="1"/>
</dbReference>
<reference evidence="17" key="1">
    <citation type="submission" date="2025-08" db="UniProtKB">
        <authorList>
            <consortium name="RefSeq"/>
        </authorList>
    </citation>
    <scope>IDENTIFICATION</scope>
    <source>
        <strain evidence="17">Airmid</strain>
    </source>
</reference>
<dbReference type="InParanoid" id="A0A6P6XK67"/>
<dbReference type="Gene3D" id="2.40.50.1000">
    <property type="match status" value="1"/>
</dbReference>
<evidence type="ECO:0000256" key="12">
    <source>
        <dbReference type="ARBA" id="ARBA00023288"/>
    </source>
</evidence>
<keyword evidence="16" id="KW-1185">Reference proteome</keyword>
<keyword evidence="11" id="KW-0687">Ribonucleoprotein</keyword>